<dbReference type="Gene3D" id="3.40.630.30">
    <property type="match status" value="1"/>
</dbReference>
<dbReference type="InterPro" id="IPR016181">
    <property type="entry name" value="Acyl_CoA_acyltransferase"/>
</dbReference>
<dbReference type="GO" id="GO:0016747">
    <property type="term" value="F:acyltransferase activity, transferring groups other than amino-acyl groups"/>
    <property type="evidence" value="ECO:0007669"/>
    <property type="project" value="InterPro"/>
</dbReference>
<dbReference type="EMBL" id="VBOZ01000023">
    <property type="protein sequence ID" value="TMQ64319.1"/>
    <property type="molecule type" value="Genomic_DNA"/>
</dbReference>
<dbReference type="SUPFAM" id="SSF55729">
    <property type="entry name" value="Acyl-CoA N-acyltransferases (Nat)"/>
    <property type="match status" value="1"/>
</dbReference>
<organism evidence="2 3">
    <name type="scientific">Eiseniibacteriota bacterium</name>
    <dbReference type="NCBI Taxonomy" id="2212470"/>
    <lineage>
        <taxon>Bacteria</taxon>
        <taxon>Candidatus Eiseniibacteriota</taxon>
    </lineage>
</organism>
<evidence type="ECO:0000313" key="3">
    <source>
        <dbReference type="Proteomes" id="UP000317691"/>
    </source>
</evidence>
<dbReference type="CDD" id="cd04301">
    <property type="entry name" value="NAT_SF"/>
    <property type="match status" value="1"/>
</dbReference>
<comment type="caution">
    <text evidence="2">The sequence shown here is derived from an EMBL/GenBank/DDBJ whole genome shotgun (WGS) entry which is preliminary data.</text>
</comment>
<gene>
    <name evidence="2" type="ORF">E6K79_07845</name>
</gene>
<proteinExistence type="predicted"/>
<dbReference type="AlphaFoldDB" id="A0A538TL15"/>
<dbReference type="Pfam" id="PF00583">
    <property type="entry name" value="Acetyltransf_1"/>
    <property type="match status" value="1"/>
</dbReference>
<name>A0A538TL15_UNCEI</name>
<reference evidence="2 3" key="1">
    <citation type="journal article" date="2019" name="Nat. Microbiol.">
        <title>Mediterranean grassland soil C-N compound turnover is dependent on rainfall and depth, and is mediated by genomically divergent microorganisms.</title>
        <authorList>
            <person name="Diamond S."/>
            <person name="Andeer P.F."/>
            <person name="Li Z."/>
            <person name="Crits-Christoph A."/>
            <person name="Burstein D."/>
            <person name="Anantharaman K."/>
            <person name="Lane K.R."/>
            <person name="Thomas B.C."/>
            <person name="Pan C."/>
            <person name="Northen T.R."/>
            <person name="Banfield J.F."/>
        </authorList>
    </citation>
    <scope>NUCLEOTIDE SEQUENCE [LARGE SCALE GENOMIC DNA]</scope>
    <source>
        <strain evidence="2">WS_9</strain>
    </source>
</reference>
<evidence type="ECO:0000313" key="2">
    <source>
        <dbReference type="EMBL" id="TMQ64319.1"/>
    </source>
</evidence>
<feature type="domain" description="N-acetyltransferase" evidence="1">
    <location>
        <begin position="6"/>
        <end position="157"/>
    </location>
</feature>
<dbReference type="InterPro" id="IPR000182">
    <property type="entry name" value="GNAT_dom"/>
</dbReference>
<protein>
    <submittedName>
        <fullName evidence="2">GNAT family N-acetyltransferase</fullName>
    </submittedName>
</protein>
<keyword evidence="2" id="KW-0808">Transferase</keyword>
<evidence type="ECO:0000259" key="1">
    <source>
        <dbReference type="PROSITE" id="PS51186"/>
    </source>
</evidence>
<sequence length="306" mass="33651">MKRNRIVFRQARPEDMAGCVRVFLRSAADLSRRQGTAPPTLRVRDMVPALSHLQRTDPRGFHVAVRRGTVIAFASTILRGKTHFLSMLWTLPSLQSKGVGRKLLTRAFNGPRPPQSAVRCVYASLDPRAQALYLKFGMRPRGMFYLLKGPPRRSPRPKRAVTLVPVGGVGKASRQMLTIAARFDRAFRAARRDADIRFVMSLPGAHFFQVRVGRSTKGYAVITETGRVGPACVTDARYSAGLAWAIKEKAREMGAEGMVVIVPGVNAGALEVFFGAALKTEFFGAWMSAKPIGSFESYLLASGMLL</sequence>
<dbReference type="Proteomes" id="UP000317691">
    <property type="component" value="Unassembled WGS sequence"/>
</dbReference>
<accession>A0A538TL15</accession>
<dbReference type="PROSITE" id="PS51186">
    <property type="entry name" value="GNAT"/>
    <property type="match status" value="1"/>
</dbReference>